<dbReference type="Pfam" id="PF00751">
    <property type="entry name" value="DM"/>
    <property type="match status" value="1"/>
</dbReference>
<comment type="similarity">
    <text evidence="2">Belongs to the glycosyltransferase 31 family.</text>
</comment>
<evidence type="ECO:0000313" key="16">
    <source>
        <dbReference type="Proteomes" id="UP000005239"/>
    </source>
</evidence>
<dbReference type="Pfam" id="PF01762">
    <property type="entry name" value="Galactosyl_T"/>
    <property type="match status" value="1"/>
</dbReference>
<evidence type="ECO:0000256" key="6">
    <source>
        <dbReference type="ARBA" id="ARBA00022723"/>
    </source>
</evidence>
<evidence type="ECO:0000256" key="2">
    <source>
        <dbReference type="ARBA" id="ARBA00008661"/>
    </source>
</evidence>
<evidence type="ECO:0000256" key="14">
    <source>
        <dbReference type="PROSITE-ProRule" id="PRU00070"/>
    </source>
</evidence>
<proteinExistence type="inferred from homology"/>
<evidence type="ECO:0000256" key="12">
    <source>
        <dbReference type="ARBA" id="ARBA00023136"/>
    </source>
</evidence>
<dbReference type="GO" id="GO:0043565">
    <property type="term" value="F:sequence-specific DNA binding"/>
    <property type="evidence" value="ECO:0007669"/>
    <property type="project" value="InterPro"/>
</dbReference>
<dbReference type="GO" id="GO:0046872">
    <property type="term" value="F:metal ion binding"/>
    <property type="evidence" value="ECO:0007669"/>
    <property type="project" value="UniProtKB-KW"/>
</dbReference>
<evidence type="ECO:0000256" key="11">
    <source>
        <dbReference type="ARBA" id="ARBA00023125"/>
    </source>
</evidence>
<protein>
    <submittedName>
        <fullName evidence="15">DM domain-containing protein</fullName>
    </submittedName>
</protein>
<keyword evidence="12" id="KW-0472">Membrane</keyword>
<gene>
    <name evidence="15" type="primary">WBGene00279174</name>
</gene>
<evidence type="ECO:0000256" key="3">
    <source>
        <dbReference type="ARBA" id="ARBA00022676"/>
    </source>
</evidence>
<keyword evidence="16" id="KW-1185">Reference proteome</keyword>
<dbReference type="InterPro" id="IPR001275">
    <property type="entry name" value="DM_DNA-bd"/>
</dbReference>
<dbReference type="PANTHER" id="PTHR22898:SF3">
    <property type="entry name" value="ALPHA-1,2-FUCOSYLTRANSFERASE-RELATED"/>
    <property type="match status" value="1"/>
</dbReference>
<keyword evidence="9" id="KW-1133">Transmembrane helix</keyword>
<evidence type="ECO:0000256" key="4">
    <source>
        <dbReference type="ARBA" id="ARBA00022679"/>
    </source>
</evidence>
<keyword evidence="3" id="KW-0328">Glycosyltransferase</keyword>
<keyword evidence="5" id="KW-0812">Transmembrane</keyword>
<accession>A0A2A6C4A9</accession>
<evidence type="ECO:0000256" key="5">
    <source>
        <dbReference type="ARBA" id="ARBA00022692"/>
    </source>
</evidence>
<dbReference type="GO" id="GO:0006355">
    <property type="term" value="P:regulation of DNA-templated transcription"/>
    <property type="evidence" value="ECO:0007669"/>
    <property type="project" value="InterPro"/>
</dbReference>
<comment type="subcellular location">
    <subcellularLocation>
        <location evidence="1">Golgi apparatus membrane</location>
        <topology evidence="1">Single-pass type II membrane protein</topology>
    </subcellularLocation>
    <subcellularLocation>
        <location evidence="14">Nucleus</location>
    </subcellularLocation>
</comment>
<dbReference type="GO" id="GO:0005634">
    <property type="term" value="C:nucleus"/>
    <property type="evidence" value="ECO:0007669"/>
    <property type="project" value="UniProtKB-SubCell"/>
</dbReference>
<dbReference type="InterPro" id="IPR002659">
    <property type="entry name" value="Glyco_trans_31"/>
</dbReference>
<dbReference type="GO" id="GO:0016757">
    <property type="term" value="F:glycosyltransferase activity"/>
    <property type="evidence" value="ECO:0000318"/>
    <property type="project" value="GO_Central"/>
</dbReference>
<organism evidence="15 16">
    <name type="scientific">Pristionchus pacificus</name>
    <name type="common">Parasitic nematode worm</name>
    <dbReference type="NCBI Taxonomy" id="54126"/>
    <lineage>
        <taxon>Eukaryota</taxon>
        <taxon>Metazoa</taxon>
        <taxon>Ecdysozoa</taxon>
        <taxon>Nematoda</taxon>
        <taxon>Chromadorea</taxon>
        <taxon>Rhabditida</taxon>
        <taxon>Rhabditina</taxon>
        <taxon>Diplogasteromorpha</taxon>
        <taxon>Diplogasteroidea</taxon>
        <taxon>Neodiplogasteridae</taxon>
        <taxon>Pristionchus</taxon>
    </lineage>
</organism>
<name>A0A2A6C4A9_PRIPA</name>
<evidence type="ECO:0000313" key="15">
    <source>
        <dbReference type="EnsemblMetazoa" id="PPA40805.1"/>
    </source>
</evidence>
<dbReference type="InterPro" id="IPR002516">
    <property type="entry name" value="Glyco_trans_11"/>
</dbReference>
<dbReference type="PROSITE" id="PS50809">
    <property type="entry name" value="DM_2"/>
    <property type="match status" value="1"/>
</dbReference>
<evidence type="ECO:0000256" key="7">
    <source>
        <dbReference type="ARBA" id="ARBA00022833"/>
    </source>
</evidence>
<evidence type="ECO:0000256" key="8">
    <source>
        <dbReference type="ARBA" id="ARBA00022968"/>
    </source>
</evidence>
<reference evidence="15" key="2">
    <citation type="submission" date="2022-06" db="UniProtKB">
        <authorList>
            <consortium name="EnsemblMetazoa"/>
        </authorList>
    </citation>
    <scope>IDENTIFICATION</scope>
    <source>
        <strain evidence="15">PS312</strain>
    </source>
</reference>
<keyword evidence="11 14" id="KW-0238">DNA-binding</keyword>
<dbReference type="GO" id="GO:0008107">
    <property type="term" value="F:galactoside 2-alpha-L-fucosyltransferase activity"/>
    <property type="evidence" value="ECO:0007669"/>
    <property type="project" value="InterPro"/>
</dbReference>
<feature type="DNA-binding region" description="DM" evidence="14">
    <location>
        <begin position="702"/>
        <end position="752"/>
    </location>
</feature>
<keyword evidence="8" id="KW-0735">Signal-anchor</keyword>
<sequence>MTKQAESTVFIAAGLYGSERLLLVRLGTFQTGGIGNNVFELISSIGIAKASGRTLLLESDLFEKISIRHPELVNLLDGIHIEESGSIPSAFNIDRRSSDCCRYNADIIDSIANSKVSVMSADLNYLQSYVYFLDLPRSDILSRLELGSREESLVEREISKMKALSGYEQILCVHSRRSDFLTTGVQLPSSSQFLLNATNALYQQQNSNSSLILLIGDDIKWQNTQADSLREDGKPVFVLPRLKSASSAVVDWHISRKYCDTVLLTASSSTFGWWLAYLSKGQNVYYNAEFAKNPKLLKQFEPSQFFPSSWISLNSSNFDTLKIGMATDPLGDYARQSSWFLFDAILMTRAMVMIGNLDNAVLDWGNISLSIPRIFAHNQSLSETCAEDSGLELLILVLSSPSNIDRRNSIRQTWANPDTSKGLRERKAKVFFIVGNGKQAKEEMQSEIDVHDDIIIVDVKDTYMNIVYKVFSIIHIAGIHCAAPFTLKVDEDVVFHIDRFLERIHTSFFPDRADIYCHVYHDKAPLRQEWLEWYVSPEQYPGEMYPDFCAGPAYVMTRRAAQQIMNNTQLLPDIQVEDVLITGLISEEAGVNRFAYQQMFERDNYVRRKCSTLPDGTPELIAKHGFKTHAAMETAWKRISCMKCLVHGVSSTHCPDECAHFNCRCRKCKLIDLRREVTSRINRKQKINLNFEKVDSDTRYTCSKCRDHGYVAIKKYHSLCPFAACQCKLCDLNEERKRVESELPTIQSTEKDVNNNILSPEAKVMLDLIHVLSVDPSSFNPDNFDYQALSNFFNKESIVVPDEWLPQLPNMFELVHEALKRFPILKDVHFQTGFSCVAIRDLHIEL</sequence>
<keyword evidence="4" id="KW-0808">Transferase</keyword>
<dbReference type="Proteomes" id="UP000005239">
    <property type="component" value="Unassembled WGS sequence"/>
</dbReference>
<keyword evidence="13 14" id="KW-0539">Nucleus</keyword>
<reference evidence="16" key="1">
    <citation type="journal article" date="2008" name="Nat. Genet.">
        <title>The Pristionchus pacificus genome provides a unique perspective on nematode lifestyle and parasitism.</title>
        <authorList>
            <person name="Dieterich C."/>
            <person name="Clifton S.W."/>
            <person name="Schuster L.N."/>
            <person name="Chinwalla A."/>
            <person name="Delehaunty K."/>
            <person name="Dinkelacker I."/>
            <person name="Fulton L."/>
            <person name="Fulton R."/>
            <person name="Godfrey J."/>
            <person name="Minx P."/>
            <person name="Mitreva M."/>
            <person name="Roeseler W."/>
            <person name="Tian H."/>
            <person name="Witte H."/>
            <person name="Yang S.P."/>
            <person name="Wilson R.K."/>
            <person name="Sommer R.J."/>
        </authorList>
    </citation>
    <scope>NUCLEOTIDE SEQUENCE [LARGE SCALE GENOMIC DNA]</scope>
    <source>
        <strain evidence="16">PS312</strain>
    </source>
</reference>
<dbReference type="InterPro" id="IPR036407">
    <property type="entry name" value="DM_DNA-bd_sf"/>
</dbReference>
<dbReference type="GO" id="GO:0005975">
    <property type="term" value="P:carbohydrate metabolic process"/>
    <property type="evidence" value="ECO:0007669"/>
    <property type="project" value="InterPro"/>
</dbReference>
<keyword evidence="6 14" id="KW-0479">Metal-binding</keyword>
<dbReference type="SMART" id="SM00301">
    <property type="entry name" value="DM"/>
    <property type="match status" value="2"/>
</dbReference>
<evidence type="ECO:0000256" key="1">
    <source>
        <dbReference type="ARBA" id="ARBA00004323"/>
    </source>
</evidence>
<dbReference type="GO" id="GO:0006493">
    <property type="term" value="P:protein O-linked glycosylation"/>
    <property type="evidence" value="ECO:0000318"/>
    <property type="project" value="GO_Central"/>
</dbReference>
<dbReference type="InterPro" id="IPR052501">
    <property type="entry name" value="Alpha-1-2_FucT"/>
</dbReference>
<dbReference type="Pfam" id="PF01531">
    <property type="entry name" value="Glyco_transf_11"/>
    <property type="match status" value="1"/>
</dbReference>
<dbReference type="Gene3D" id="4.10.1040.10">
    <property type="entry name" value="DM DNA-binding domain"/>
    <property type="match status" value="1"/>
</dbReference>
<dbReference type="AlphaFoldDB" id="A0A2A6C4A9"/>
<evidence type="ECO:0000256" key="9">
    <source>
        <dbReference type="ARBA" id="ARBA00022989"/>
    </source>
</evidence>
<dbReference type="SUPFAM" id="SSF82927">
    <property type="entry name" value="Cysteine-rich DNA binding domain, (DM domain)"/>
    <property type="match status" value="1"/>
</dbReference>
<keyword evidence="7 14" id="KW-0862">Zinc</keyword>
<keyword evidence="10" id="KW-0333">Golgi apparatus</keyword>
<evidence type="ECO:0000256" key="13">
    <source>
        <dbReference type="ARBA" id="ARBA00023242"/>
    </source>
</evidence>
<dbReference type="GO" id="GO:0000139">
    <property type="term" value="C:Golgi membrane"/>
    <property type="evidence" value="ECO:0000318"/>
    <property type="project" value="GO_Central"/>
</dbReference>
<evidence type="ECO:0000256" key="10">
    <source>
        <dbReference type="ARBA" id="ARBA00023034"/>
    </source>
</evidence>
<dbReference type="EnsemblMetazoa" id="PPA40805.1">
    <property type="protein sequence ID" value="PPA40805.1"/>
    <property type="gene ID" value="WBGene00279174"/>
</dbReference>
<accession>A0A8R1Z1W9</accession>
<dbReference type="PANTHER" id="PTHR22898">
    <property type="entry name" value="UNCHARACTERIZED GLYCOSOL TRANSFERASE-RELATED"/>
    <property type="match status" value="1"/>
</dbReference>